<evidence type="ECO:0000313" key="4">
    <source>
        <dbReference type="Proteomes" id="UP000315439"/>
    </source>
</evidence>
<dbReference type="InterPro" id="IPR013783">
    <property type="entry name" value="Ig-like_fold"/>
</dbReference>
<dbReference type="AlphaFoldDB" id="A0A545UDR5"/>
<sequence>MKLFSKLSLLAALILASPMANAAYCTASGGGNYEYIANVKVADLDNASSGLSAYTDYTSLTANLAVGANAVTLTPGFVNNSYIEHWAVYIDFNKDEDFSDAGEKVMTGSGSSSVNGTITVPTNASGTTRMRVLMKYNQAVPGPCGGLTSGEVEDYTVSFSGGTPNVAPVARTDGPYSAEKGVGVAMSSNDSSDSDGNIVSWLWNFGDGSTSNSPNPNHVYNTAGTYTVTLTVTDDDGATGTTTTTATITDGTTPPPGNYCTSSGGGTYEWIAGVKVANLNNTSSGATPYTDFTNKTANLKVGANTITLTPGFNNSAYTEHWAVWIDFNKDGDFADSGEKLTGTLSGNAAVTATLNVPASASDVTTRMRVSMKYNAAVTGPCENFSYGEVEDYTVTIGDSTNPPPPTDMPDMCATSEPTTETSLTDGVPVCVKSTSQFTSFSIAGVNNPTSIAITTAHGLGNLTLEARNGGGWPKPGDDSVRSKHVGNTECVIINNPTEYWTNSTLRGLFKGATIVADLNATECRATPGASDPGNTGYQYNSVNVLIYPFNFNGTPLEWTTAQINEEMQKTKQYYDEQSYGNFNVTWEIKPAIYISDPKSKYDNDKSLWNPTYKEKLIEAGTDPSFPGEATIIMVAAPPIGTEATNYINSQAGPPLMEIYTYKAGTIAHEMGHALGLRHSMSVEGGNSIINSGNDTITNYGNVHAMMGMGAHTLEEYNLMFKSYFKDWVKDSDVPVITSSGTYRIYAFDHGTASGTNAPGNIGIRLKSGNGLYTYWLEYRTTNDRYNARTKNGVLVNIQGYMENESLPSFWNHRSALLDMTPNSQSTANWALEDETDAELAIGKSFTDPWSGFRITPTAKGGAEDTANAWIEVNVEIF</sequence>
<dbReference type="SMART" id="SM00089">
    <property type="entry name" value="PKD"/>
    <property type="match status" value="1"/>
</dbReference>
<dbReference type="OrthoDB" id="1204817at2"/>
<dbReference type="SUPFAM" id="SSF49299">
    <property type="entry name" value="PKD domain"/>
    <property type="match status" value="1"/>
</dbReference>
<feature type="chain" id="PRO_5021704508" evidence="1">
    <location>
        <begin position="23"/>
        <end position="877"/>
    </location>
</feature>
<dbReference type="Gene3D" id="3.40.390.10">
    <property type="entry name" value="Collagenase (Catalytic Domain)"/>
    <property type="match status" value="1"/>
</dbReference>
<gene>
    <name evidence="3" type="ORF">FLL46_12110</name>
</gene>
<dbReference type="InterPro" id="IPR024079">
    <property type="entry name" value="MetalloPept_cat_dom_sf"/>
</dbReference>
<evidence type="ECO:0000313" key="3">
    <source>
        <dbReference type="EMBL" id="TQV87607.1"/>
    </source>
</evidence>
<evidence type="ECO:0000259" key="2">
    <source>
        <dbReference type="PROSITE" id="PS50093"/>
    </source>
</evidence>
<dbReference type="Pfam" id="PF18911">
    <property type="entry name" value="PKD_4"/>
    <property type="match status" value="1"/>
</dbReference>
<dbReference type="InterPro" id="IPR022409">
    <property type="entry name" value="PKD/Chitinase_dom"/>
</dbReference>
<dbReference type="EMBL" id="VIKS01000007">
    <property type="protein sequence ID" value="TQV87607.1"/>
    <property type="molecule type" value="Genomic_DNA"/>
</dbReference>
<feature type="signal peptide" evidence="1">
    <location>
        <begin position="1"/>
        <end position="22"/>
    </location>
</feature>
<comment type="caution">
    <text evidence="3">The sequence shown here is derived from an EMBL/GenBank/DDBJ whole genome shotgun (WGS) entry which is preliminary data.</text>
</comment>
<name>A0A545UDR5_9GAMM</name>
<dbReference type="RefSeq" id="WP_142893785.1">
    <property type="nucleotide sequence ID" value="NZ_ML660164.1"/>
</dbReference>
<dbReference type="PROSITE" id="PS50093">
    <property type="entry name" value="PKD"/>
    <property type="match status" value="1"/>
</dbReference>
<dbReference type="InterPro" id="IPR045474">
    <property type="entry name" value="GEVED"/>
</dbReference>
<dbReference type="Pfam" id="PF20009">
    <property type="entry name" value="GEVED"/>
    <property type="match status" value="2"/>
</dbReference>
<organism evidence="3 4">
    <name type="scientific">Aliikangiella coralliicola</name>
    <dbReference type="NCBI Taxonomy" id="2592383"/>
    <lineage>
        <taxon>Bacteria</taxon>
        <taxon>Pseudomonadati</taxon>
        <taxon>Pseudomonadota</taxon>
        <taxon>Gammaproteobacteria</taxon>
        <taxon>Oceanospirillales</taxon>
        <taxon>Pleioneaceae</taxon>
        <taxon>Aliikangiella</taxon>
    </lineage>
</organism>
<keyword evidence="4" id="KW-1185">Reference proteome</keyword>
<dbReference type="CDD" id="cd00146">
    <property type="entry name" value="PKD"/>
    <property type="match status" value="1"/>
</dbReference>
<evidence type="ECO:0000256" key="1">
    <source>
        <dbReference type="SAM" id="SignalP"/>
    </source>
</evidence>
<dbReference type="GO" id="GO:0008237">
    <property type="term" value="F:metallopeptidase activity"/>
    <property type="evidence" value="ECO:0007669"/>
    <property type="project" value="InterPro"/>
</dbReference>
<dbReference type="InterPro" id="IPR035986">
    <property type="entry name" value="PKD_dom_sf"/>
</dbReference>
<dbReference type="Proteomes" id="UP000315439">
    <property type="component" value="Unassembled WGS sequence"/>
</dbReference>
<feature type="domain" description="PKD" evidence="2">
    <location>
        <begin position="167"/>
        <end position="249"/>
    </location>
</feature>
<dbReference type="SUPFAM" id="SSF55486">
    <property type="entry name" value="Metalloproteases ('zincins'), catalytic domain"/>
    <property type="match status" value="2"/>
</dbReference>
<proteinExistence type="predicted"/>
<dbReference type="Gene3D" id="2.60.40.10">
    <property type="entry name" value="Immunoglobulins"/>
    <property type="match status" value="1"/>
</dbReference>
<dbReference type="InterPro" id="IPR000601">
    <property type="entry name" value="PKD_dom"/>
</dbReference>
<keyword evidence="1" id="KW-0732">Signal</keyword>
<reference evidence="3 4" key="1">
    <citation type="submission" date="2019-07" db="EMBL/GenBank/DDBJ databases">
        <title>Draft genome for Aliikangiella sp. M105.</title>
        <authorList>
            <person name="Wang G."/>
        </authorList>
    </citation>
    <scope>NUCLEOTIDE SEQUENCE [LARGE SCALE GENOMIC DNA]</scope>
    <source>
        <strain evidence="3 4">M105</strain>
    </source>
</reference>
<protein>
    <submittedName>
        <fullName evidence="3">PKD domain-containing protein</fullName>
    </submittedName>
</protein>
<accession>A0A545UDR5</accession>